<dbReference type="Gene3D" id="1.10.3720.10">
    <property type="entry name" value="MetI-like"/>
    <property type="match status" value="1"/>
</dbReference>
<dbReference type="PANTHER" id="PTHR30465:SF0">
    <property type="entry name" value="OLIGOPEPTIDE TRANSPORT SYSTEM PERMEASE PROTEIN APPB"/>
    <property type="match status" value="1"/>
</dbReference>
<dbReference type="EMBL" id="QRDY01000007">
    <property type="protein sequence ID" value="RED59339.1"/>
    <property type="molecule type" value="Genomic_DNA"/>
</dbReference>
<feature type="transmembrane region" description="Helical" evidence="7">
    <location>
        <begin position="180"/>
        <end position="202"/>
    </location>
</feature>
<evidence type="ECO:0000256" key="2">
    <source>
        <dbReference type="ARBA" id="ARBA00022448"/>
    </source>
</evidence>
<sequence>MKAIMKWGLLSLCTIAAVFLMSGISKAFIHEEPDQLSLKMGSQSTIQAVVSQLPGSAIVDEENLILSVPYGRVDDYRKLAVKLPGVLKTFVVPLDKPEISFRYYWLSVKDLLHNYSHGDLGLIRTTSNYDIPVTDMLKETVARTSLYLIPGLIVGVLLSVLLSLLASIRRGIGKVTDSVHALLSGLPDFLLIILIQLASIYLTRLTGRNVILVAQFGDEIPFVIPFLTITFIPGLLIYGTLRMAIERELSQDYITTALAKGLSKRNVLLRHVLRNIMEDLLTVLPKATTLALASMAVAEAICDILGLGGYIVSPRMQNISATPTICIVLAIFSILFHILYALLGKLFVVRVGDGVQP</sequence>
<keyword evidence="6 7" id="KW-0472">Membrane</keyword>
<keyword evidence="5 7" id="KW-1133">Transmembrane helix</keyword>
<gene>
    <name evidence="9" type="ORF">DFP95_107178</name>
</gene>
<evidence type="ECO:0000256" key="7">
    <source>
        <dbReference type="RuleBase" id="RU363032"/>
    </source>
</evidence>
<organism evidence="9 10">
    <name type="scientific">Cohnella lupini</name>
    <dbReference type="NCBI Taxonomy" id="1294267"/>
    <lineage>
        <taxon>Bacteria</taxon>
        <taxon>Bacillati</taxon>
        <taxon>Bacillota</taxon>
        <taxon>Bacilli</taxon>
        <taxon>Bacillales</taxon>
        <taxon>Paenibacillaceae</taxon>
        <taxon>Cohnella</taxon>
    </lineage>
</organism>
<name>A0A3D9ICR2_9BACL</name>
<keyword evidence="10" id="KW-1185">Reference proteome</keyword>
<dbReference type="OrthoDB" id="9807402at2"/>
<proteinExistence type="inferred from homology"/>
<protein>
    <submittedName>
        <fullName evidence="9">ABC-type dipeptide/oligopeptide/nickel transport system permease component</fullName>
    </submittedName>
</protein>
<keyword evidence="4 7" id="KW-0812">Transmembrane</keyword>
<feature type="transmembrane region" description="Helical" evidence="7">
    <location>
        <begin position="222"/>
        <end position="241"/>
    </location>
</feature>
<accession>A0A3D9ICR2</accession>
<comment type="caution">
    <text evidence="9">The sequence shown here is derived from an EMBL/GenBank/DDBJ whole genome shotgun (WGS) entry which is preliminary data.</text>
</comment>
<feature type="domain" description="ABC transmembrane type-1" evidence="8">
    <location>
        <begin position="137"/>
        <end position="340"/>
    </location>
</feature>
<evidence type="ECO:0000259" key="8">
    <source>
        <dbReference type="PROSITE" id="PS50928"/>
    </source>
</evidence>
<keyword evidence="2 7" id="KW-0813">Transport</keyword>
<dbReference type="PROSITE" id="PS50928">
    <property type="entry name" value="ABC_TM1"/>
    <property type="match status" value="1"/>
</dbReference>
<feature type="transmembrane region" description="Helical" evidence="7">
    <location>
        <begin position="146"/>
        <end position="168"/>
    </location>
</feature>
<evidence type="ECO:0000256" key="5">
    <source>
        <dbReference type="ARBA" id="ARBA00022989"/>
    </source>
</evidence>
<feature type="transmembrane region" description="Helical" evidence="7">
    <location>
        <begin position="319"/>
        <end position="343"/>
    </location>
</feature>
<evidence type="ECO:0000313" key="10">
    <source>
        <dbReference type="Proteomes" id="UP000256869"/>
    </source>
</evidence>
<reference evidence="9 10" key="1">
    <citation type="submission" date="2018-07" db="EMBL/GenBank/DDBJ databases">
        <title>Genomic Encyclopedia of Type Strains, Phase III (KMG-III): the genomes of soil and plant-associated and newly described type strains.</title>
        <authorList>
            <person name="Whitman W."/>
        </authorList>
    </citation>
    <scope>NUCLEOTIDE SEQUENCE [LARGE SCALE GENOMIC DNA]</scope>
    <source>
        <strain evidence="9 10">CECT 8236</strain>
    </source>
</reference>
<dbReference type="SUPFAM" id="SSF161098">
    <property type="entry name" value="MetI-like"/>
    <property type="match status" value="1"/>
</dbReference>
<evidence type="ECO:0000256" key="6">
    <source>
        <dbReference type="ARBA" id="ARBA00023136"/>
    </source>
</evidence>
<dbReference type="AlphaFoldDB" id="A0A3D9ICR2"/>
<dbReference type="Proteomes" id="UP000256869">
    <property type="component" value="Unassembled WGS sequence"/>
</dbReference>
<evidence type="ECO:0000313" key="9">
    <source>
        <dbReference type="EMBL" id="RED59339.1"/>
    </source>
</evidence>
<comment type="similarity">
    <text evidence="7">Belongs to the binding-protein-dependent transport system permease family.</text>
</comment>
<dbReference type="InterPro" id="IPR000515">
    <property type="entry name" value="MetI-like"/>
</dbReference>
<feature type="transmembrane region" description="Helical" evidence="7">
    <location>
        <begin position="290"/>
        <end position="313"/>
    </location>
</feature>
<dbReference type="RefSeq" id="WP_115993385.1">
    <property type="nucleotide sequence ID" value="NZ_QRDY01000007.1"/>
</dbReference>
<dbReference type="GO" id="GO:0055085">
    <property type="term" value="P:transmembrane transport"/>
    <property type="evidence" value="ECO:0007669"/>
    <property type="project" value="InterPro"/>
</dbReference>
<evidence type="ECO:0000256" key="4">
    <source>
        <dbReference type="ARBA" id="ARBA00022692"/>
    </source>
</evidence>
<keyword evidence="3" id="KW-1003">Cell membrane</keyword>
<dbReference type="InterPro" id="IPR035906">
    <property type="entry name" value="MetI-like_sf"/>
</dbReference>
<comment type="subcellular location">
    <subcellularLocation>
        <location evidence="1 7">Cell membrane</location>
        <topology evidence="1 7">Multi-pass membrane protein</topology>
    </subcellularLocation>
</comment>
<evidence type="ECO:0000256" key="3">
    <source>
        <dbReference type="ARBA" id="ARBA00022475"/>
    </source>
</evidence>
<dbReference type="Pfam" id="PF00528">
    <property type="entry name" value="BPD_transp_1"/>
    <property type="match status" value="1"/>
</dbReference>
<evidence type="ECO:0000256" key="1">
    <source>
        <dbReference type="ARBA" id="ARBA00004651"/>
    </source>
</evidence>
<dbReference type="GO" id="GO:0005886">
    <property type="term" value="C:plasma membrane"/>
    <property type="evidence" value="ECO:0007669"/>
    <property type="project" value="UniProtKB-SubCell"/>
</dbReference>
<dbReference type="PANTHER" id="PTHR30465">
    <property type="entry name" value="INNER MEMBRANE ABC TRANSPORTER"/>
    <property type="match status" value="1"/>
</dbReference>